<dbReference type="PRINTS" id="PR00164">
    <property type="entry name" value="ABC2TRNSPORT"/>
</dbReference>
<feature type="transmembrane region" description="Helical" evidence="9">
    <location>
        <begin position="45"/>
        <end position="67"/>
    </location>
</feature>
<comment type="caution">
    <text evidence="11">The sequence shown here is derived from an EMBL/GenBank/DDBJ whole genome shotgun (WGS) entry which is preliminary data.</text>
</comment>
<keyword evidence="8 9" id="KW-0472">Membrane</keyword>
<feature type="transmembrane region" description="Helical" evidence="9">
    <location>
        <begin position="239"/>
        <end position="262"/>
    </location>
</feature>
<feature type="transmembrane region" description="Helical" evidence="9">
    <location>
        <begin position="188"/>
        <end position="209"/>
    </location>
</feature>
<dbReference type="Proteomes" id="UP000484076">
    <property type="component" value="Unassembled WGS sequence"/>
</dbReference>
<keyword evidence="3 9" id="KW-0813">Transport</keyword>
<dbReference type="Pfam" id="PF01061">
    <property type="entry name" value="ABC2_membrane"/>
    <property type="match status" value="1"/>
</dbReference>
<organism evidence="11 12">
    <name type="scientific">Fertoeibacter niger</name>
    <dbReference type="NCBI Taxonomy" id="2656921"/>
    <lineage>
        <taxon>Bacteria</taxon>
        <taxon>Pseudomonadati</taxon>
        <taxon>Pseudomonadota</taxon>
        <taxon>Alphaproteobacteria</taxon>
        <taxon>Rhodobacterales</taxon>
        <taxon>Paracoccaceae</taxon>
        <taxon>Fertoeibacter</taxon>
    </lineage>
</organism>
<evidence type="ECO:0000256" key="2">
    <source>
        <dbReference type="ARBA" id="ARBA00007783"/>
    </source>
</evidence>
<protein>
    <recommendedName>
        <fullName evidence="9">Transport permease protein</fullName>
    </recommendedName>
</protein>
<dbReference type="InterPro" id="IPR000412">
    <property type="entry name" value="ABC_2_transport"/>
</dbReference>
<evidence type="ECO:0000313" key="12">
    <source>
        <dbReference type="Proteomes" id="UP000484076"/>
    </source>
</evidence>
<keyword evidence="7 9" id="KW-1133">Transmembrane helix</keyword>
<dbReference type="PANTHER" id="PTHR30413">
    <property type="entry name" value="INNER MEMBRANE TRANSPORT PERMEASE"/>
    <property type="match status" value="1"/>
</dbReference>
<feature type="transmembrane region" description="Helical" evidence="9">
    <location>
        <begin position="124"/>
        <end position="146"/>
    </location>
</feature>
<feature type="domain" description="ABC transmembrane type-2" evidence="10">
    <location>
        <begin position="44"/>
        <end position="265"/>
    </location>
</feature>
<gene>
    <name evidence="11" type="ORF">GEU84_019075</name>
</gene>
<evidence type="ECO:0000256" key="7">
    <source>
        <dbReference type="ARBA" id="ARBA00022989"/>
    </source>
</evidence>
<dbReference type="GO" id="GO:0140359">
    <property type="term" value="F:ABC-type transporter activity"/>
    <property type="evidence" value="ECO:0007669"/>
    <property type="project" value="InterPro"/>
</dbReference>
<dbReference type="GO" id="GO:0015920">
    <property type="term" value="P:lipopolysaccharide transport"/>
    <property type="evidence" value="ECO:0007669"/>
    <property type="project" value="TreeGrafter"/>
</dbReference>
<evidence type="ECO:0000256" key="9">
    <source>
        <dbReference type="RuleBase" id="RU361157"/>
    </source>
</evidence>
<evidence type="ECO:0000313" key="11">
    <source>
        <dbReference type="EMBL" id="NUB46500.1"/>
    </source>
</evidence>
<evidence type="ECO:0000256" key="5">
    <source>
        <dbReference type="ARBA" id="ARBA00022519"/>
    </source>
</evidence>
<name>A0A8X8KQQ5_9RHOB</name>
<keyword evidence="5" id="KW-0997">Cell inner membrane</keyword>
<evidence type="ECO:0000256" key="6">
    <source>
        <dbReference type="ARBA" id="ARBA00022692"/>
    </source>
</evidence>
<evidence type="ECO:0000256" key="1">
    <source>
        <dbReference type="ARBA" id="ARBA00004429"/>
    </source>
</evidence>
<dbReference type="InterPro" id="IPR013525">
    <property type="entry name" value="ABC2_TM"/>
</dbReference>
<dbReference type="EMBL" id="WHUT02000016">
    <property type="protein sequence ID" value="NUB46500.1"/>
    <property type="molecule type" value="Genomic_DNA"/>
</dbReference>
<evidence type="ECO:0000256" key="4">
    <source>
        <dbReference type="ARBA" id="ARBA00022475"/>
    </source>
</evidence>
<keyword evidence="12" id="KW-1185">Reference proteome</keyword>
<feature type="transmembrane region" description="Helical" evidence="9">
    <location>
        <begin position="158"/>
        <end position="182"/>
    </location>
</feature>
<dbReference type="GO" id="GO:0043190">
    <property type="term" value="C:ATP-binding cassette (ABC) transporter complex"/>
    <property type="evidence" value="ECO:0007669"/>
    <property type="project" value="InterPro"/>
</dbReference>
<keyword evidence="4 9" id="KW-1003">Cell membrane</keyword>
<comment type="subcellular location">
    <subcellularLocation>
        <location evidence="1 9">Cell inner membrane</location>
        <topology evidence="1 9">Multi-pass membrane protein</topology>
    </subcellularLocation>
</comment>
<evidence type="ECO:0000256" key="3">
    <source>
        <dbReference type="ARBA" id="ARBA00022448"/>
    </source>
</evidence>
<keyword evidence="6 9" id="KW-0812">Transmembrane</keyword>
<dbReference type="AlphaFoldDB" id="A0A8X8KQQ5"/>
<evidence type="ECO:0000259" key="10">
    <source>
        <dbReference type="PROSITE" id="PS51012"/>
    </source>
</evidence>
<evidence type="ECO:0000256" key="8">
    <source>
        <dbReference type="ARBA" id="ARBA00023136"/>
    </source>
</evidence>
<reference evidence="11" key="1">
    <citation type="submission" date="2020-05" db="EMBL/GenBank/DDBJ databases">
        <title>Fertoebacter nigrum gen. nov., sp. nov., a new member of the family Rhodobacteraceae.</title>
        <authorList>
            <person name="Szuroczki S."/>
            <person name="Abbaszade G."/>
            <person name="Buni D."/>
            <person name="Schumann P."/>
            <person name="Toth E."/>
        </authorList>
    </citation>
    <scope>NUCLEOTIDE SEQUENCE</scope>
    <source>
        <strain evidence="11">RG-N-1a</strain>
    </source>
</reference>
<accession>A0A8X8KQQ5</accession>
<dbReference type="RefSeq" id="WP_152828496.1">
    <property type="nucleotide sequence ID" value="NZ_WHUT02000016.1"/>
</dbReference>
<sequence>MSQSTFPSPQQPRITASRLRFASLRSVLALVLREMSTTHGRSPGGYVWAVLEPVAAITLLTLIFSVGFKSPSIGVNFPIFYATGMIPFSVFMDISSKVAGSLMFSKALLAYPKVTFVDAILGRLIVATMTQLMVSYVVFVGILMAFDTRTAPVLPVIATTYAMVVVLALGVGTLNCFLMTTFPVWQRVWSVLTRPLFIISCIFFVFDTIPHPYRDYLWFNPLVHVVGYMRHGFYPSYDAPYVSLLYVFGLGLGMMVIGLVFLRHYHRDLLNGS</sequence>
<feature type="transmembrane region" description="Helical" evidence="9">
    <location>
        <begin position="79"/>
        <end position="104"/>
    </location>
</feature>
<proteinExistence type="inferred from homology"/>
<dbReference type="PANTHER" id="PTHR30413:SF8">
    <property type="entry name" value="TRANSPORT PERMEASE PROTEIN"/>
    <property type="match status" value="1"/>
</dbReference>
<dbReference type="InterPro" id="IPR047817">
    <property type="entry name" value="ABC2_TM_bact-type"/>
</dbReference>
<comment type="similarity">
    <text evidence="2 9">Belongs to the ABC-2 integral membrane protein family.</text>
</comment>
<dbReference type="PROSITE" id="PS51012">
    <property type="entry name" value="ABC_TM2"/>
    <property type="match status" value="1"/>
</dbReference>